<evidence type="ECO:0000313" key="3">
    <source>
        <dbReference type="Proteomes" id="UP000292082"/>
    </source>
</evidence>
<proteinExistence type="predicted"/>
<dbReference type="Proteomes" id="UP000292082">
    <property type="component" value="Unassembled WGS sequence"/>
</dbReference>
<dbReference type="STRING" id="114155.A0A4Q9PUW0"/>
<keyword evidence="1" id="KW-0812">Transmembrane</keyword>
<accession>A0A4Q9PUW0</accession>
<keyword evidence="1" id="KW-0472">Membrane</keyword>
<dbReference type="AlphaFoldDB" id="A0A4Q9PUW0"/>
<gene>
    <name evidence="2" type="ORF">BD310DRAFT_927460</name>
</gene>
<evidence type="ECO:0000256" key="1">
    <source>
        <dbReference type="SAM" id="Phobius"/>
    </source>
</evidence>
<keyword evidence="1" id="KW-1133">Transmembrane helix</keyword>
<protein>
    <submittedName>
        <fullName evidence="2">Uncharacterized protein</fullName>
    </submittedName>
</protein>
<sequence>MTRSDRQSKRWARSGSIYTRAMWVCGSCTTAVAYTGLGTQRYVTNLVDGVDPKSLAADIWISPAWGYNGPDYTIRFTCEQPRHVVWTADFAVTGMSSLAPLDGPTIDAHNESAVSISYVTPKLTVVLPGTTTTSTSQSMPTTLEPSMTAPPISNLDGGQHMAHGKTGSAAAGLRKRPTVDLERLKFRFVFIFWPTLIGITMAL</sequence>
<evidence type="ECO:0000313" key="2">
    <source>
        <dbReference type="EMBL" id="TBU58321.1"/>
    </source>
</evidence>
<dbReference type="EMBL" id="ML145126">
    <property type="protein sequence ID" value="TBU58321.1"/>
    <property type="molecule type" value="Genomic_DNA"/>
</dbReference>
<feature type="transmembrane region" description="Helical" evidence="1">
    <location>
        <begin position="184"/>
        <end position="202"/>
    </location>
</feature>
<keyword evidence="3" id="KW-1185">Reference proteome</keyword>
<name>A0A4Q9PUW0_9APHY</name>
<organism evidence="2 3">
    <name type="scientific">Dichomitus squalens</name>
    <dbReference type="NCBI Taxonomy" id="114155"/>
    <lineage>
        <taxon>Eukaryota</taxon>
        <taxon>Fungi</taxon>
        <taxon>Dikarya</taxon>
        <taxon>Basidiomycota</taxon>
        <taxon>Agaricomycotina</taxon>
        <taxon>Agaricomycetes</taxon>
        <taxon>Polyporales</taxon>
        <taxon>Polyporaceae</taxon>
        <taxon>Dichomitus</taxon>
    </lineage>
</organism>
<reference evidence="2 3" key="1">
    <citation type="submission" date="2019-01" db="EMBL/GenBank/DDBJ databases">
        <title>Draft genome sequences of three monokaryotic isolates of the white-rot basidiomycete fungus Dichomitus squalens.</title>
        <authorList>
            <consortium name="DOE Joint Genome Institute"/>
            <person name="Lopez S.C."/>
            <person name="Andreopoulos B."/>
            <person name="Pangilinan J."/>
            <person name="Lipzen A."/>
            <person name="Riley R."/>
            <person name="Ahrendt S."/>
            <person name="Ng V."/>
            <person name="Barry K."/>
            <person name="Daum C."/>
            <person name="Grigoriev I.V."/>
            <person name="Hilden K.S."/>
            <person name="Makela M.R."/>
            <person name="de Vries R.P."/>
        </authorList>
    </citation>
    <scope>NUCLEOTIDE SEQUENCE [LARGE SCALE GENOMIC DNA]</scope>
    <source>
        <strain evidence="2 3">CBS 464.89</strain>
    </source>
</reference>
<feature type="non-terminal residue" evidence="2">
    <location>
        <position position="1"/>
    </location>
</feature>